<reference evidence="1 2" key="1">
    <citation type="submission" date="2020-10" db="EMBL/GenBank/DDBJ databases">
        <title>Plant Genome Project.</title>
        <authorList>
            <person name="Zhang R.-G."/>
        </authorList>
    </citation>
    <scope>NUCLEOTIDE SEQUENCE [LARGE SCALE GENOMIC DNA]</scope>
    <source>
        <strain evidence="1">FAFU-HL-1</strain>
        <tissue evidence="1">Leaf</tissue>
    </source>
</reference>
<evidence type="ECO:0000313" key="1">
    <source>
        <dbReference type="EMBL" id="KAF9684347.1"/>
    </source>
</evidence>
<gene>
    <name evidence="1" type="ORF">SADUNF_Sadunf04G0108900</name>
</gene>
<accession>A0A835K515</accession>
<protein>
    <submittedName>
        <fullName evidence="1">Uncharacterized protein</fullName>
    </submittedName>
</protein>
<dbReference type="AlphaFoldDB" id="A0A835K515"/>
<proteinExistence type="predicted"/>
<dbReference type="Proteomes" id="UP000657918">
    <property type="component" value="Chromosome 4"/>
</dbReference>
<organism evidence="1 2">
    <name type="scientific">Salix dunnii</name>
    <dbReference type="NCBI Taxonomy" id="1413687"/>
    <lineage>
        <taxon>Eukaryota</taxon>
        <taxon>Viridiplantae</taxon>
        <taxon>Streptophyta</taxon>
        <taxon>Embryophyta</taxon>
        <taxon>Tracheophyta</taxon>
        <taxon>Spermatophyta</taxon>
        <taxon>Magnoliopsida</taxon>
        <taxon>eudicotyledons</taxon>
        <taxon>Gunneridae</taxon>
        <taxon>Pentapetalae</taxon>
        <taxon>rosids</taxon>
        <taxon>fabids</taxon>
        <taxon>Malpighiales</taxon>
        <taxon>Salicaceae</taxon>
        <taxon>Saliceae</taxon>
        <taxon>Salix</taxon>
    </lineage>
</organism>
<keyword evidence="2" id="KW-1185">Reference proteome</keyword>
<evidence type="ECO:0000313" key="2">
    <source>
        <dbReference type="Proteomes" id="UP000657918"/>
    </source>
</evidence>
<dbReference type="EMBL" id="JADGMS010000004">
    <property type="protein sequence ID" value="KAF9684347.1"/>
    <property type="molecule type" value="Genomic_DNA"/>
</dbReference>
<name>A0A835K515_9ROSI</name>
<sequence>MVVFVQLALENAAKAFTWVFNPYQTVLGSIVVADRIKGTSIYVTPAQAFLAMFDFSNIDHKSNKQIETLLTEGGVFLLSESAMSSGIITGFIIIQMMNMSIARENLDGKHREDEEINQIELELSSLKPSKHWRPFRQPLPD</sequence>
<comment type="caution">
    <text evidence="1">The sequence shown here is derived from an EMBL/GenBank/DDBJ whole genome shotgun (WGS) entry which is preliminary data.</text>
</comment>